<evidence type="ECO:0000259" key="7">
    <source>
        <dbReference type="PROSITE" id="PS01124"/>
    </source>
</evidence>
<gene>
    <name evidence="10" type="ORF">LPB136_09890</name>
</gene>
<dbReference type="KEGG" id="ten:LPB136_09890"/>
<dbReference type="InterPro" id="IPR004358">
    <property type="entry name" value="Sig_transdc_His_kin-like_C"/>
</dbReference>
<dbReference type="InterPro" id="IPR001789">
    <property type="entry name" value="Sig_transdc_resp-reg_receiver"/>
</dbReference>
<dbReference type="EC" id="2.7.13.3" evidence="2"/>
<dbReference type="SMART" id="SM00448">
    <property type="entry name" value="REC"/>
    <property type="match status" value="1"/>
</dbReference>
<proteinExistence type="predicted"/>
<reference evidence="10 11" key="1">
    <citation type="submission" date="2016-11" db="EMBL/GenBank/DDBJ databases">
        <title>Tenacibaculum sp. LPB0136, isolated from marine environment.</title>
        <authorList>
            <person name="Kim E."/>
            <person name="Yi H."/>
        </authorList>
    </citation>
    <scope>NUCLEOTIDE SEQUENCE [LARGE SCALE GENOMIC DNA]</scope>
    <source>
        <strain evidence="10 11">LPB0136</strain>
    </source>
</reference>
<dbReference type="Gene3D" id="1.10.10.60">
    <property type="entry name" value="Homeodomain-like"/>
    <property type="match status" value="1"/>
</dbReference>
<dbReference type="PANTHER" id="PTHR43547:SF2">
    <property type="entry name" value="HYBRID SIGNAL TRANSDUCTION HISTIDINE KINASE C"/>
    <property type="match status" value="1"/>
</dbReference>
<dbReference type="EMBL" id="CP018155">
    <property type="protein sequence ID" value="APG65652.1"/>
    <property type="molecule type" value="Genomic_DNA"/>
</dbReference>
<dbReference type="STRING" id="1850252.LPB136_09890"/>
<dbReference type="InterPro" id="IPR015943">
    <property type="entry name" value="WD40/YVTN_repeat-like_dom_sf"/>
</dbReference>
<dbReference type="PROSITE" id="PS01124">
    <property type="entry name" value="HTH_ARAC_FAMILY_2"/>
    <property type="match status" value="1"/>
</dbReference>
<keyword evidence="5" id="KW-0472">Membrane</keyword>
<evidence type="ECO:0000256" key="6">
    <source>
        <dbReference type="SAM" id="SignalP"/>
    </source>
</evidence>
<dbReference type="PANTHER" id="PTHR43547">
    <property type="entry name" value="TWO-COMPONENT HISTIDINE KINASE"/>
    <property type="match status" value="1"/>
</dbReference>
<dbReference type="Pfam" id="PF12833">
    <property type="entry name" value="HTH_18"/>
    <property type="match status" value="1"/>
</dbReference>
<dbReference type="CDD" id="cd00075">
    <property type="entry name" value="HATPase"/>
    <property type="match status" value="1"/>
</dbReference>
<feature type="transmembrane region" description="Helical" evidence="5">
    <location>
        <begin position="762"/>
        <end position="782"/>
    </location>
</feature>
<dbReference type="Gene3D" id="2.60.40.10">
    <property type="entry name" value="Immunoglobulins"/>
    <property type="match status" value="1"/>
</dbReference>
<evidence type="ECO:0000313" key="10">
    <source>
        <dbReference type="EMBL" id="APG65652.1"/>
    </source>
</evidence>
<feature type="domain" description="Response regulatory" evidence="9">
    <location>
        <begin position="1067"/>
        <end position="1182"/>
    </location>
</feature>
<evidence type="ECO:0000256" key="4">
    <source>
        <dbReference type="PROSITE-ProRule" id="PRU00169"/>
    </source>
</evidence>
<keyword evidence="3 4" id="KW-0597">Phosphoprotein</keyword>
<dbReference type="SUPFAM" id="SSF52172">
    <property type="entry name" value="CheY-like"/>
    <property type="match status" value="1"/>
</dbReference>
<dbReference type="InterPro" id="IPR036890">
    <property type="entry name" value="HATPase_C_sf"/>
</dbReference>
<dbReference type="Gene3D" id="1.10.287.130">
    <property type="match status" value="1"/>
</dbReference>
<dbReference type="SMART" id="SM00388">
    <property type="entry name" value="HisKA"/>
    <property type="match status" value="1"/>
</dbReference>
<dbReference type="GO" id="GO:0043565">
    <property type="term" value="F:sequence-specific DNA binding"/>
    <property type="evidence" value="ECO:0007669"/>
    <property type="project" value="InterPro"/>
</dbReference>
<feature type="domain" description="Histidine kinase" evidence="8">
    <location>
        <begin position="815"/>
        <end position="1032"/>
    </location>
</feature>
<dbReference type="SUPFAM" id="SSF47384">
    <property type="entry name" value="Homodimeric domain of signal transducing histidine kinase"/>
    <property type="match status" value="1"/>
</dbReference>
<evidence type="ECO:0000256" key="3">
    <source>
        <dbReference type="ARBA" id="ARBA00022553"/>
    </source>
</evidence>
<dbReference type="Pfam" id="PF02518">
    <property type="entry name" value="HATPase_c"/>
    <property type="match status" value="1"/>
</dbReference>
<dbReference type="GO" id="GO:0003700">
    <property type="term" value="F:DNA-binding transcription factor activity"/>
    <property type="evidence" value="ECO:0007669"/>
    <property type="project" value="InterPro"/>
</dbReference>
<feature type="chain" id="PRO_5012792349" description="histidine kinase" evidence="6">
    <location>
        <begin position="24"/>
        <end position="1309"/>
    </location>
</feature>
<feature type="modified residue" description="4-aspartylphosphate" evidence="4">
    <location>
        <position position="1115"/>
    </location>
</feature>
<dbReference type="PROSITE" id="PS50110">
    <property type="entry name" value="RESPONSE_REGULATORY"/>
    <property type="match status" value="1"/>
</dbReference>
<dbReference type="Pfam" id="PF00072">
    <property type="entry name" value="Response_reg"/>
    <property type="match status" value="1"/>
</dbReference>
<comment type="catalytic activity">
    <reaction evidence="1">
        <text>ATP + protein L-histidine = ADP + protein N-phospho-L-histidine.</text>
        <dbReference type="EC" id="2.7.13.3"/>
    </reaction>
</comment>
<feature type="domain" description="HTH araC/xylS-type" evidence="7">
    <location>
        <begin position="1210"/>
        <end position="1309"/>
    </location>
</feature>
<keyword evidence="11" id="KW-1185">Reference proteome</keyword>
<dbReference type="RefSeq" id="WP_072556176.1">
    <property type="nucleotide sequence ID" value="NZ_CP018155.1"/>
</dbReference>
<feature type="signal peptide" evidence="6">
    <location>
        <begin position="1"/>
        <end position="23"/>
    </location>
</feature>
<evidence type="ECO:0000259" key="8">
    <source>
        <dbReference type="PROSITE" id="PS50109"/>
    </source>
</evidence>
<evidence type="ECO:0000313" key="11">
    <source>
        <dbReference type="Proteomes" id="UP000181898"/>
    </source>
</evidence>
<keyword evidence="6" id="KW-0732">Signal</keyword>
<dbReference type="InterPro" id="IPR036097">
    <property type="entry name" value="HisK_dim/P_sf"/>
</dbReference>
<sequence>MKYLKFEKTLFLIIALISAISFAQEKSANNVVNYGYKEYRAHEQNWNVIEGSNGLLYFGNTDGVLEYDGVNWRLIQLPNQSNLRALAKDDNGRIYVGGINEFGYLSPDKVGKLVYVSLIDNISDAFGLFNDIWDIKILDNKVYFFSYKYIFILENNNLKTIESEHQIWGSFSYNHQMYYHALKKGLMKIEKDSVVDVSFGNFFKDKYIWTYREIEDNKILGLDVFTNKFYTIDLSVKDISSSDFIQQSHFEITKQLKGVEVYTYILLKDGSFGIATLSGFYHVSKDGEFKQKLSSKNGLLTDIIWNLYQDSSGILWLTTDNGISKVDINSQLSHWTRQQGIKSKPLDLLRIDNKLYIASFGGLRSMTGDKVAEKVIFENESTNFLTFKNPERPFLPKYLVSTFDKGIVELSTNKTTKILDASTWVMYQSKSKLSIVYLGTSEGLIAMEFKNSQWNSLGKVSGIDADIRYIYEDDDGFIWLGSVFKGVYKVELSENVLIPSEITQYGLKDNLPSLKNNFPVNINGELFFNTNKGLYHFSEEENKFKPDSLFGIEYCNGSHKTFSFTSDSLGRVWIGGKVKGKSFFSVASPNNEGSYTVKNVPFKEMNEADVSLLYEEKDSTVWFGGPEGLFRFKGKVPQGPKSFSALIRKVEIKKDSVIYFGTKSNTNEGLVQNTPRIDYNLNKILFQFASPFFYSEDLTLYQTKLEGFEEGWSKWSNNQEIEYINLKEGDYKFHVRAKNIYGKISEADVFDFAIIPPWYRSLFAYITYLILISTLIYLIAYFNGRRLKRANVLLEQTVKERTEEIVALKNTYIENLSHEIRTPITIITGYLELIRKNVFDSNKILSYTDKTIKSSESVISYLNDFLTVLKLEKKTLKTQTSIKNMGIFLKELVYSFEGNVTLKNINLFYKTNVKVTRDQFIYEYSSLTKIMNNLITNAIKYSRDGAAIYIDVEVAEYEMCITIKDEGIGISEQDLPHIFSRFFQSKEHLTSGGFGIGLSLVCELVNKLNGKVTVTSKKNNGSVFKVTLPLNFNNEIQIIENSPQYILVNPVDTLEEESVPIENTLPKILIVDDNGEILSFLKELLSKEFNCFTAYNGKDGLILAREHQFVVVLSDLYMPIMQGFEFKEALNKLENYNETPFILLSASPPEEMDALKLSLGIDDFIVKPFKSTEIQSRIYNLLENKVCREKLQNITYEGVEVSGHNSEFVNKVRAIILKNLSNSEFTVNDLAAACNYSSKQLGRILQANTGLTTVKIILEIRLLKAYELIMKHEFQTIKEVTYAVGLNSTDYFNKVFTKRFGVKVSELMK</sequence>
<dbReference type="CDD" id="cd00156">
    <property type="entry name" value="REC"/>
    <property type="match status" value="1"/>
</dbReference>
<dbReference type="InterPro" id="IPR013783">
    <property type="entry name" value="Ig-like_fold"/>
</dbReference>
<dbReference type="SMART" id="SM00342">
    <property type="entry name" value="HTH_ARAC"/>
    <property type="match status" value="1"/>
</dbReference>
<dbReference type="InterPro" id="IPR011006">
    <property type="entry name" value="CheY-like_superfamily"/>
</dbReference>
<name>A0A1L3JKM8_9FLAO</name>
<dbReference type="InterPro" id="IPR011123">
    <property type="entry name" value="Y_Y_Y"/>
</dbReference>
<keyword evidence="5" id="KW-1133">Transmembrane helix</keyword>
<dbReference type="Gene3D" id="2.130.10.10">
    <property type="entry name" value="YVTN repeat-like/Quinoprotein amine dehydrogenase"/>
    <property type="match status" value="2"/>
</dbReference>
<dbReference type="SUPFAM" id="SSF55874">
    <property type="entry name" value="ATPase domain of HSP90 chaperone/DNA topoisomerase II/histidine kinase"/>
    <property type="match status" value="1"/>
</dbReference>
<dbReference type="GO" id="GO:0000155">
    <property type="term" value="F:phosphorelay sensor kinase activity"/>
    <property type="evidence" value="ECO:0007669"/>
    <property type="project" value="InterPro"/>
</dbReference>
<dbReference type="Gene3D" id="3.40.50.2300">
    <property type="match status" value="1"/>
</dbReference>
<dbReference type="InterPro" id="IPR003661">
    <property type="entry name" value="HisK_dim/P_dom"/>
</dbReference>
<dbReference type="Pfam" id="PF07495">
    <property type="entry name" value="Y_Y_Y"/>
    <property type="match status" value="1"/>
</dbReference>
<protein>
    <recommendedName>
        <fullName evidence="2">histidine kinase</fullName>
        <ecNumber evidence="2">2.7.13.3</ecNumber>
    </recommendedName>
</protein>
<dbReference type="PRINTS" id="PR00344">
    <property type="entry name" value="BCTRLSENSOR"/>
</dbReference>
<evidence type="ECO:0000256" key="5">
    <source>
        <dbReference type="SAM" id="Phobius"/>
    </source>
</evidence>
<dbReference type="InterPro" id="IPR011110">
    <property type="entry name" value="Reg_prop"/>
</dbReference>
<evidence type="ECO:0000256" key="2">
    <source>
        <dbReference type="ARBA" id="ARBA00012438"/>
    </source>
</evidence>
<dbReference type="SMART" id="SM00387">
    <property type="entry name" value="HATPase_c"/>
    <property type="match status" value="1"/>
</dbReference>
<accession>A0A1L3JKM8</accession>
<dbReference type="Pfam" id="PF07494">
    <property type="entry name" value="Reg_prop"/>
    <property type="match status" value="1"/>
</dbReference>
<keyword evidence="5" id="KW-0812">Transmembrane</keyword>
<dbReference type="InterPro" id="IPR005467">
    <property type="entry name" value="His_kinase_dom"/>
</dbReference>
<dbReference type="PROSITE" id="PS50109">
    <property type="entry name" value="HIS_KIN"/>
    <property type="match status" value="1"/>
</dbReference>
<evidence type="ECO:0000256" key="1">
    <source>
        <dbReference type="ARBA" id="ARBA00000085"/>
    </source>
</evidence>
<dbReference type="Gene3D" id="3.30.565.10">
    <property type="entry name" value="Histidine kinase-like ATPase, C-terminal domain"/>
    <property type="match status" value="1"/>
</dbReference>
<dbReference type="InterPro" id="IPR003594">
    <property type="entry name" value="HATPase_dom"/>
</dbReference>
<dbReference type="CDD" id="cd00082">
    <property type="entry name" value="HisKA"/>
    <property type="match status" value="1"/>
</dbReference>
<evidence type="ECO:0000259" key="9">
    <source>
        <dbReference type="PROSITE" id="PS50110"/>
    </source>
</evidence>
<dbReference type="Pfam" id="PF00512">
    <property type="entry name" value="HisKA"/>
    <property type="match status" value="1"/>
</dbReference>
<organism evidence="10 11">
    <name type="scientific">Tenacibaculum todarodis</name>
    <dbReference type="NCBI Taxonomy" id="1850252"/>
    <lineage>
        <taxon>Bacteria</taxon>
        <taxon>Pseudomonadati</taxon>
        <taxon>Bacteroidota</taxon>
        <taxon>Flavobacteriia</taxon>
        <taxon>Flavobacteriales</taxon>
        <taxon>Flavobacteriaceae</taxon>
        <taxon>Tenacibaculum</taxon>
    </lineage>
</organism>
<dbReference type="Proteomes" id="UP000181898">
    <property type="component" value="Chromosome"/>
</dbReference>
<dbReference type="InterPro" id="IPR018060">
    <property type="entry name" value="HTH_AraC"/>
</dbReference>